<proteinExistence type="predicted"/>
<dbReference type="STRING" id="645274.SAMN04487901_1163"/>
<organism evidence="1 2">
    <name type="scientific">Prevotella communis</name>
    <dbReference type="NCBI Taxonomy" id="2913614"/>
    <lineage>
        <taxon>Bacteria</taxon>
        <taxon>Pseudomonadati</taxon>
        <taxon>Bacteroidota</taxon>
        <taxon>Bacteroidia</taxon>
        <taxon>Bacteroidales</taxon>
        <taxon>Prevotellaceae</taxon>
        <taxon>Prevotella</taxon>
    </lineage>
</organism>
<dbReference type="AlphaFoldDB" id="A0A1G7ZGH4"/>
<reference evidence="2" key="1">
    <citation type="submission" date="2016-10" db="EMBL/GenBank/DDBJ databases">
        <authorList>
            <person name="Varghese N."/>
            <person name="Submissions S."/>
        </authorList>
    </citation>
    <scope>NUCLEOTIDE SEQUENCE [LARGE SCALE GENOMIC DNA]</scope>
    <source>
        <strain evidence="2">BP1-148</strain>
    </source>
</reference>
<sequence length="150" mass="17415">MDKLTIKNRKSDIEAMLNCFNKAIEKKTQSVEHYASSGVFGQMFYDNENELLSIAVQCRDNMSFIYDVLDNKLLESEIIPSNNTSSFYSPRKISLLEIGKYRTEIIRIKKDFDSLVWYSRISGSTERESFFKDCVSKLNYVYSNIAKLAK</sequence>
<protein>
    <submittedName>
        <fullName evidence="1">Uncharacterized protein</fullName>
    </submittedName>
</protein>
<dbReference type="EMBL" id="FNCQ01000016">
    <property type="protein sequence ID" value="SDH07833.1"/>
    <property type="molecule type" value="Genomic_DNA"/>
</dbReference>
<dbReference type="RefSeq" id="WP_091818713.1">
    <property type="nucleotide sequence ID" value="NZ_FNCQ01000016.1"/>
</dbReference>
<evidence type="ECO:0000313" key="1">
    <source>
        <dbReference type="EMBL" id="SDH07833.1"/>
    </source>
</evidence>
<accession>A0A1G7ZGH4</accession>
<dbReference type="Proteomes" id="UP000198779">
    <property type="component" value="Unassembled WGS sequence"/>
</dbReference>
<evidence type="ECO:0000313" key="2">
    <source>
        <dbReference type="Proteomes" id="UP000198779"/>
    </source>
</evidence>
<keyword evidence="2" id="KW-1185">Reference proteome</keyword>
<name>A0A1G7ZGH4_9BACT</name>
<gene>
    <name evidence="1" type="ORF">SAMN04487901_1163</name>
</gene>